<dbReference type="OrthoDB" id="5022096at2759"/>
<feature type="transmembrane region" description="Helical" evidence="1">
    <location>
        <begin position="28"/>
        <end position="47"/>
    </location>
</feature>
<name>A0A6G1JF20_9PLEO</name>
<keyword evidence="3" id="KW-1185">Reference proteome</keyword>
<protein>
    <recommendedName>
        <fullName evidence="4">Integral membrane protein</fullName>
    </recommendedName>
</protein>
<proteinExistence type="predicted"/>
<evidence type="ECO:0000313" key="2">
    <source>
        <dbReference type="EMBL" id="KAF2688719.1"/>
    </source>
</evidence>
<keyword evidence="1" id="KW-0812">Transmembrane</keyword>
<keyword evidence="1" id="KW-1133">Transmembrane helix</keyword>
<evidence type="ECO:0008006" key="4">
    <source>
        <dbReference type="Google" id="ProtNLM"/>
    </source>
</evidence>
<accession>A0A6G1JF20</accession>
<organism evidence="2 3">
    <name type="scientific">Lentithecium fluviatile CBS 122367</name>
    <dbReference type="NCBI Taxonomy" id="1168545"/>
    <lineage>
        <taxon>Eukaryota</taxon>
        <taxon>Fungi</taxon>
        <taxon>Dikarya</taxon>
        <taxon>Ascomycota</taxon>
        <taxon>Pezizomycotina</taxon>
        <taxon>Dothideomycetes</taxon>
        <taxon>Pleosporomycetidae</taxon>
        <taxon>Pleosporales</taxon>
        <taxon>Massarineae</taxon>
        <taxon>Lentitheciaceae</taxon>
        <taxon>Lentithecium</taxon>
    </lineage>
</organism>
<evidence type="ECO:0000313" key="3">
    <source>
        <dbReference type="Proteomes" id="UP000799291"/>
    </source>
</evidence>
<dbReference type="EMBL" id="MU005573">
    <property type="protein sequence ID" value="KAF2688719.1"/>
    <property type="molecule type" value="Genomic_DNA"/>
</dbReference>
<dbReference type="AlphaFoldDB" id="A0A6G1JF20"/>
<reference evidence="2" key="1">
    <citation type="journal article" date="2020" name="Stud. Mycol.">
        <title>101 Dothideomycetes genomes: a test case for predicting lifestyles and emergence of pathogens.</title>
        <authorList>
            <person name="Haridas S."/>
            <person name="Albert R."/>
            <person name="Binder M."/>
            <person name="Bloem J."/>
            <person name="Labutti K."/>
            <person name="Salamov A."/>
            <person name="Andreopoulos B."/>
            <person name="Baker S."/>
            <person name="Barry K."/>
            <person name="Bills G."/>
            <person name="Bluhm B."/>
            <person name="Cannon C."/>
            <person name="Castanera R."/>
            <person name="Culley D."/>
            <person name="Daum C."/>
            <person name="Ezra D."/>
            <person name="Gonzalez J."/>
            <person name="Henrissat B."/>
            <person name="Kuo A."/>
            <person name="Liang C."/>
            <person name="Lipzen A."/>
            <person name="Lutzoni F."/>
            <person name="Magnuson J."/>
            <person name="Mondo S."/>
            <person name="Nolan M."/>
            <person name="Ohm R."/>
            <person name="Pangilinan J."/>
            <person name="Park H.-J."/>
            <person name="Ramirez L."/>
            <person name="Alfaro M."/>
            <person name="Sun H."/>
            <person name="Tritt A."/>
            <person name="Yoshinaga Y."/>
            <person name="Zwiers L.-H."/>
            <person name="Turgeon B."/>
            <person name="Goodwin S."/>
            <person name="Spatafora J."/>
            <person name="Crous P."/>
            <person name="Grigoriev I."/>
        </authorList>
    </citation>
    <scope>NUCLEOTIDE SEQUENCE</scope>
    <source>
        <strain evidence="2">CBS 122367</strain>
    </source>
</reference>
<sequence length="69" mass="7754">MRADVRWLPTHPPAATPEETYSKVPTHLAIAATLVSTALLIFSLRIYTRIRLLRFFGIDDCLMLVSVSP</sequence>
<evidence type="ECO:0000256" key="1">
    <source>
        <dbReference type="SAM" id="Phobius"/>
    </source>
</evidence>
<keyword evidence="1" id="KW-0472">Membrane</keyword>
<gene>
    <name evidence="2" type="ORF">K458DRAFT_384893</name>
</gene>
<dbReference type="Proteomes" id="UP000799291">
    <property type="component" value="Unassembled WGS sequence"/>
</dbReference>